<dbReference type="Proteomes" id="UP001148662">
    <property type="component" value="Unassembled WGS sequence"/>
</dbReference>
<sequence>MNPDDHKNLPFPAPPPTQGLSTKTFRQPPMDGTLTGPEIYDWHMKYSVDHPLFVFADEQGNTRTINWPEAVRAVHRSGRIMQSLAKSIPVARPTFAIHAASDTITYFTTIVGIMRAGYIVFPISPRNSAAAVAHLISRTSTSHALVGSEPALQELAAGALKILVDSEKAQPGMSNIPVFEDIFIDDHEETFEPLPPYKPGWDDPALIMHSSGSTDFPKPIVWSHYRYLLAGYVPFLGEQDLCGQRLACHSMPMYHGMGLMQTLWTGCAGLVITAFKPHVPAIAPTPELVITGSVTTQSDIVFCVPSFVEAWAKNPEHVRLLQQTRGVLYGGGPLSQTVGDELIEKGIPIYILYGCSECGIISPVLPMKSGKDWNYFKIPSGIEKRFLPDANGNAELLILASPGKYMIPNILNTTIEGHAAYATSDLLAPHPTKPDYWKVFGRTDDQIMHNTGEKTNPAPLENMLNQDPHVRAAVMFGRGKFNAGVLIDPRPGFEFDPADEAKLVDFRNKIWPTVERLNEFAPQHSRLFKEVSPLTPPSFPPRPSR</sequence>
<protein>
    <submittedName>
        <fullName evidence="1">Uncharacterized protein</fullName>
    </submittedName>
</protein>
<accession>A0ACC1RLN0</accession>
<name>A0ACC1RLN0_9APHY</name>
<keyword evidence="2" id="KW-1185">Reference proteome</keyword>
<proteinExistence type="predicted"/>
<dbReference type="EMBL" id="JANHOG010002716">
    <property type="protein sequence ID" value="KAJ3520636.1"/>
    <property type="molecule type" value="Genomic_DNA"/>
</dbReference>
<comment type="caution">
    <text evidence="1">The sequence shown here is derived from an EMBL/GenBank/DDBJ whole genome shotgun (WGS) entry which is preliminary data.</text>
</comment>
<reference evidence="1" key="1">
    <citation type="submission" date="2022-07" db="EMBL/GenBank/DDBJ databases">
        <title>Genome Sequence of Phlebia brevispora.</title>
        <authorList>
            <person name="Buettner E."/>
        </authorList>
    </citation>
    <scope>NUCLEOTIDE SEQUENCE</scope>
    <source>
        <strain evidence="1">MPL23</strain>
    </source>
</reference>
<gene>
    <name evidence="1" type="ORF">NM688_g9133</name>
</gene>
<organism evidence="1 2">
    <name type="scientific">Phlebia brevispora</name>
    <dbReference type="NCBI Taxonomy" id="194682"/>
    <lineage>
        <taxon>Eukaryota</taxon>
        <taxon>Fungi</taxon>
        <taxon>Dikarya</taxon>
        <taxon>Basidiomycota</taxon>
        <taxon>Agaricomycotina</taxon>
        <taxon>Agaricomycetes</taxon>
        <taxon>Polyporales</taxon>
        <taxon>Meruliaceae</taxon>
        <taxon>Phlebia</taxon>
    </lineage>
</organism>
<evidence type="ECO:0000313" key="2">
    <source>
        <dbReference type="Proteomes" id="UP001148662"/>
    </source>
</evidence>
<evidence type="ECO:0000313" key="1">
    <source>
        <dbReference type="EMBL" id="KAJ3520636.1"/>
    </source>
</evidence>